<comment type="caution">
    <text evidence="5">The sequence shown here is derived from an EMBL/GenBank/DDBJ whole genome shotgun (WGS) entry which is preliminary data.</text>
</comment>
<protein>
    <recommendedName>
        <fullName evidence="1">diguanylate cyclase</fullName>
        <ecNumber evidence="1">2.7.7.65</ecNumber>
    </recommendedName>
</protein>
<dbReference type="OrthoDB" id="9812260at2"/>
<proteinExistence type="predicted"/>
<dbReference type="SMART" id="SM00448">
    <property type="entry name" value="REC"/>
    <property type="match status" value="1"/>
</dbReference>
<organism evidence="5 6">
    <name type="scientific">Trichloromonas acetexigens</name>
    <dbReference type="NCBI Taxonomy" id="38815"/>
    <lineage>
        <taxon>Bacteria</taxon>
        <taxon>Pseudomonadati</taxon>
        <taxon>Thermodesulfobacteriota</taxon>
        <taxon>Desulfuromonadia</taxon>
        <taxon>Desulfuromonadales</taxon>
        <taxon>Trichloromonadaceae</taxon>
        <taxon>Trichloromonas</taxon>
    </lineage>
</organism>
<evidence type="ECO:0000256" key="1">
    <source>
        <dbReference type="ARBA" id="ARBA00012528"/>
    </source>
</evidence>
<dbReference type="InterPro" id="IPR050469">
    <property type="entry name" value="Diguanylate_Cyclase"/>
</dbReference>
<name>A0A550J8V7_9BACT</name>
<dbReference type="EMBL" id="VJVV01000010">
    <property type="protein sequence ID" value="TRO79522.1"/>
    <property type="molecule type" value="Genomic_DNA"/>
</dbReference>
<dbReference type="InterPro" id="IPR043128">
    <property type="entry name" value="Rev_trsase/Diguanyl_cyclase"/>
</dbReference>
<dbReference type="PROSITE" id="PS50110">
    <property type="entry name" value="RESPONSE_REGULATORY"/>
    <property type="match status" value="1"/>
</dbReference>
<dbReference type="EC" id="2.7.7.65" evidence="1"/>
<evidence type="ECO:0000256" key="2">
    <source>
        <dbReference type="PROSITE-ProRule" id="PRU00169"/>
    </source>
</evidence>
<evidence type="ECO:0000259" key="3">
    <source>
        <dbReference type="PROSITE" id="PS50110"/>
    </source>
</evidence>
<keyword evidence="2" id="KW-0597">Phosphoprotein</keyword>
<keyword evidence="6" id="KW-1185">Reference proteome</keyword>
<dbReference type="PROSITE" id="PS50887">
    <property type="entry name" value="GGDEF"/>
    <property type="match status" value="1"/>
</dbReference>
<dbReference type="InterPro" id="IPR029016">
    <property type="entry name" value="GAF-like_dom_sf"/>
</dbReference>
<gene>
    <name evidence="5" type="ORF">FL622_13350</name>
</gene>
<dbReference type="GO" id="GO:0052621">
    <property type="term" value="F:diguanylate cyclase activity"/>
    <property type="evidence" value="ECO:0007669"/>
    <property type="project" value="UniProtKB-EC"/>
</dbReference>
<accession>A0A550J8V7</accession>
<dbReference type="InterPro" id="IPR029787">
    <property type="entry name" value="Nucleotide_cyclase"/>
</dbReference>
<dbReference type="PANTHER" id="PTHR45138">
    <property type="entry name" value="REGULATORY COMPONENTS OF SENSORY TRANSDUCTION SYSTEM"/>
    <property type="match status" value="1"/>
</dbReference>
<dbReference type="InterPro" id="IPR001789">
    <property type="entry name" value="Sig_transdc_resp-reg_receiver"/>
</dbReference>
<dbReference type="SMART" id="SM00267">
    <property type="entry name" value="GGDEF"/>
    <property type="match status" value="1"/>
</dbReference>
<dbReference type="InterPro" id="IPR000160">
    <property type="entry name" value="GGDEF_dom"/>
</dbReference>
<dbReference type="GO" id="GO:0000160">
    <property type="term" value="P:phosphorelay signal transduction system"/>
    <property type="evidence" value="ECO:0007669"/>
    <property type="project" value="InterPro"/>
</dbReference>
<dbReference type="GO" id="GO:0043709">
    <property type="term" value="P:cell adhesion involved in single-species biofilm formation"/>
    <property type="evidence" value="ECO:0007669"/>
    <property type="project" value="TreeGrafter"/>
</dbReference>
<dbReference type="InterPro" id="IPR011006">
    <property type="entry name" value="CheY-like_superfamily"/>
</dbReference>
<evidence type="ECO:0000259" key="4">
    <source>
        <dbReference type="PROSITE" id="PS50887"/>
    </source>
</evidence>
<reference evidence="5 6" key="1">
    <citation type="submission" date="2019-07" db="EMBL/GenBank/DDBJ databases">
        <title>Insights of Desulfuromonas acetexigens electromicrobiology.</title>
        <authorList>
            <person name="Katuri K."/>
            <person name="Sapireddy V."/>
            <person name="Shaw D.R."/>
            <person name="Saikaly P."/>
        </authorList>
    </citation>
    <scope>NUCLEOTIDE SEQUENCE [LARGE SCALE GENOMIC DNA]</scope>
    <source>
        <strain evidence="5 6">2873</strain>
    </source>
</reference>
<dbReference type="AlphaFoldDB" id="A0A550J8V7"/>
<dbReference type="NCBIfam" id="TIGR00254">
    <property type="entry name" value="GGDEF"/>
    <property type="match status" value="1"/>
</dbReference>
<dbReference type="CDD" id="cd01949">
    <property type="entry name" value="GGDEF"/>
    <property type="match status" value="1"/>
</dbReference>
<dbReference type="GO" id="GO:0005886">
    <property type="term" value="C:plasma membrane"/>
    <property type="evidence" value="ECO:0007669"/>
    <property type="project" value="TreeGrafter"/>
</dbReference>
<dbReference type="FunFam" id="3.30.70.270:FF:000001">
    <property type="entry name" value="Diguanylate cyclase domain protein"/>
    <property type="match status" value="1"/>
</dbReference>
<feature type="modified residue" description="4-aspartylphosphate" evidence="2">
    <location>
        <position position="54"/>
    </location>
</feature>
<dbReference type="Pfam" id="PF00072">
    <property type="entry name" value="Response_reg"/>
    <property type="match status" value="1"/>
</dbReference>
<evidence type="ECO:0000313" key="5">
    <source>
        <dbReference type="EMBL" id="TRO79522.1"/>
    </source>
</evidence>
<dbReference type="RefSeq" id="WP_092053656.1">
    <property type="nucleotide sequence ID" value="NZ_FOJJ01000002.1"/>
</dbReference>
<feature type="domain" description="Response regulatory" evidence="3">
    <location>
        <begin position="5"/>
        <end position="119"/>
    </location>
</feature>
<dbReference type="Gene3D" id="3.30.70.270">
    <property type="match status" value="1"/>
</dbReference>
<dbReference type="SUPFAM" id="SSF52172">
    <property type="entry name" value="CheY-like"/>
    <property type="match status" value="1"/>
</dbReference>
<dbReference type="SUPFAM" id="SSF55073">
    <property type="entry name" value="Nucleotide cyclase"/>
    <property type="match status" value="1"/>
</dbReference>
<dbReference type="GO" id="GO:1902201">
    <property type="term" value="P:negative regulation of bacterial-type flagellum-dependent cell motility"/>
    <property type="evidence" value="ECO:0007669"/>
    <property type="project" value="TreeGrafter"/>
</dbReference>
<feature type="domain" description="GGDEF" evidence="4">
    <location>
        <begin position="321"/>
        <end position="454"/>
    </location>
</feature>
<sequence length="457" mass="51232">MKKPTILVVDDELFFRRLYSELLAEEGYQVETVATGDSALTRLRQGGVDVVLTDMVMPGIGGLDVLRLARGLDNPPEVILATSHASLETAIHALKSGARDYLLKPFDPEELRHLVRSCIEQRRLLDENSLLKSQIRLYQAGQNLASQMELDRLMSQSIETLLREIGEGRGFAFLQERNRTPRLLGKQGTDSDVRLIAMAQALFPELRDIGGLRLMRRGELPENVAIPQDLRELCVFPLRFGKHLRGALFLYNTPGSDLPTPFPYENLLFLAEQAASGFYNACRFQGTKDLIYIDDLTGLHNYRYLQVMLDQEIRRADRYGQELSMIFMDLDHFKGVNDSHGHLAGSRVLREVADLLRGCIREVDLAFRYGGDEFTALLVETGATGSAVVSERIRKTIEDHVFLAESSTPVRITATVGHAVYPSDAANKQILIDLADQAMYQGKLVRNVTRAAAELKE</sequence>
<evidence type="ECO:0000313" key="6">
    <source>
        <dbReference type="Proteomes" id="UP000317155"/>
    </source>
</evidence>
<dbReference type="PANTHER" id="PTHR45138:SF6">
    <property type="entry name" value="DIGUANYLATE CYCLASE DGCN"/>
    <property type="match status" value="1"/>
</dbReference>
<dbReference type="Proteomes" id="UP000317155">
    <property type="component" value="Unassembled WGS sequence"/>
</dbReference>
<dbReference type="Gene3D" id="3.30.450.40">
    <property type="match status" value="1"/>
</dbReference>
<dbReference type="Pfam" id="PF00990">
    <property type="entry name" value="GGDEF"/>
    <property type="match status" value="1"/>
</dbReference>
<dbReference type="Gene3D" id="3.40.50.2300">
    <property type="match status" value="1"/>
</dbReference>